<evidence type="ECO:0000256" key="4">
    <source>
        <dbReference type="ARBA" id="ARBA00022679"/>
    </source>
</evidence>
<keyword evidence="6" id="KW-0809">Transit peptide</keyword>
<dbReference type="InterPro" id="IPR002092">
    <property type="entry name" value="DNA-dir_Rpol_phage-type"/>
</dbReference>
<dbReference type="GO" id="GO:0006390">
    <property type="term" value="P:mitochondrial transcription"/>
    <property type="evidence" value="ECO:0007669"/>
    <property type="project" value="TreeGrafter"/>
</dbReference>
<comment type="catalytic activity">
    <reaction evidence="8">
        <text>RNA(n) + a ribonucleoside 5'-triphosphate = RNA(n+1) + diphosphate</text>
        <dbReference type="Rhea" id="RHEA:21248"/>
        <dbReference type="Rhea" id="RHEA-COMP:14527"/>
        <dbReference type="Rhea" id="RHEA-COMP:17342"/>
        <dbReference type="ChEBI" id="CHEBI:33019"/>
        <dbReference type="ChEBI" id="CHEBI:61557"/>
        <dbReference type="ChEBI" id="CHEBI:140395"/>
        <dbReference type="EC" id="2.7.7.6"/>
    </reaction>
</comment>
<dbReference type="Pfam" id="PF14700">
    <property type="entry name" value="RPOL_N"/>
    <property type="match status" value="1"/>
</dbReference>
<dbReference type="Gene3D" id="1.10.1320.10">
    <property type="entry name" value="DNA-directed RNA polymerase, N-terminal domain"/>
    <property type="match status" value="1"/>
</dbReference>
<proteinExistence type="inferred from homology"/>
<evidence type="ECO:0000256" key="2">
    <source>
        <dbReference type="ARBA" id="ARBA00012418"/>
    </source>
</evidence>
<evidence type="ECO:0000256" key="5">
    <source>
        <dbReference type="ARBA" id="ARBA00022695"/>
    </source>
</evidence>
<dbReference type="GO" id="GO:0003899">
    <property type="term" value="F:DNA-directed RNA polymerase activity"/>
    <property type="evidence" value="ECO:0007669"/>
    <property type="project" value="UniProtKB-EC"/>
</dbReference>
<accession>A0A498HXE0</accession>
<dbReference type="PROSITE" id="PS00900">
    <property type="entry name" value="RNA_POL_PHAGE_1"/>
    <property type="match status" value="1"/>
</dbReference>
<sequence length="803" mass="90722">MVEEYKDLERVMREKKLAPSLPYVKALFLGWFEPLREAIAREQKVQQTKKHKAAFAPHIDLLPPDKMALIVMYNIMGLVMVGNQDGCVQVVQAAVHIGMAIEQERKKTVVVDEDSLSKEKEILRKHVNVLIKRKRLREVQNLLVKEEIKPWGRDTQPKLGSCLIELLTETTYVQPPLNQLADGPPDVRPAFRHRFKAAAKSPGQKLVKNYVVMECDSLVLTGLDKTAKHMLIPYVPMLVPPRKWKGYDKGGHLFLPSYVMRTHGSRKQVDAMRNISGKQMMKVFEALDMPGSTKWRVNKKVLSMAESIWAKGGNIAGLVDREDVPVPDKPPLEGLTEVPKWKWSVRKAKKINQERHSQRCDTELKLSVARKIKDEEGFYYPHNLDFRGRAYPMHPHLNHLSSDLCRGVLEFAEGRPLGKSGFCWLKIHLANLHAGGVEKLSYEDCKAFVDHHIDDIFDSAANPVNGNRWWLTAEDPLQCLASCINLSEALNSPSPHTVISHLPIHLDGSCNGLQHHAALGRDSLEAAAVNLGAGEKPANVYSEIAVRVHEIMKRDSNKDPTTSPNALLAQVLVNQTVMTSVYGVTYVGARKQIKRRLEEKCLITDDRLLFTVACYAAKVTLAALGETFQAARGIMAWLGDCAKVIASENQPVRWTTPLGLPVVQPYCKNERHLIRTSLQVLALQREKLTFWRFQIDGRKQRTACPPKFVHSLDGSHMMMTALACRDAGLCFEGVHDSFWTHACDVAQMNEILRKKIVELYSMPILENLLESFQVSYPALTFPPFPERGDFDLQEVLESPYMFN</sequence>
<evidence type="ECO:0000256" key="6">
    <source>
        <dbReference type="ARBA" id="ARBA00022946"/>
    </source>
</evidence>
<keyword evidence="4" id="KW-0808">Transferase</keyword>
<dbReference type="Proteomes" id="UP000290289">
    <property type="component" value="Chromosome 15"/>
</dbReference>
<evidence type="ECO:0000259" key="9">
    <source>
        <dbReference type="SMART" id="SM01311"/>
    </source>
</evidence>
<dbReference type="FunFam" id="1.10.287.260:FF:000001">
    <property type="entry name" value="DNA-directed RNA polymerase"/>
    <property type="match status" value="1"/>
</dbReference>
<dbReference type="SUPFAM" id="SSF56672">
    <property type="entry name" value="DNA/RNA polymerases"/>
    <property type="match status" value="1"/>
</dbReference>
<gene>
    <name evidence="10" type="ORF">DVH24_028948</name>
</gene>
<dbReference type="InterPro" id="IPR037159">
    <property type="entry name" value="RNA_POL_N_sf"/>
</dbReference>
<evidence type="ECO:0000256" key="7">
    <source>
        <dbReference type="ARBA" id="ARBA00023163"/>
    </source>
</evidence>
<dbReference type="FunFam" id="1.10.287.280:FF:000001">
    <property type="entry name" value="DNA-directed RNA polymerase"/>
    <property type="match status" value="1"/>
</dbReference>
<dbReference type="InterPro" id="IPR046950">
    <property type="entry name" value="DNA-dir_Rpol_C_phage-type"/>
</dbReference>
<dbReference type="FunFam" id="1.10.150.20:FF:000027">
    <property type="entry name" value="DNA-directed RNA polymerase"/>
    <property type="match status" value="1"/>
</dbReference>
<dbReference type="Gene3D" id="1.10.287.260">
    <property type="match status" value="1"/>
</dbReference>
<organism evidence="10 11">
    <name type="scientific">Malus domestica</name>
    <name type="common">Apple</name>
    <name type="synonym">Pyrus malus</name>
    <dbReference type="NCBI Taxonomy" id="3750"/>
    <lineage>
        <taxon>Eukaryota</taxon>
        <taxon>Viridiplantae</taxon>
        <taxon>Streptophyta</taxon>
        <taxon>Embryophyta</taxon>
        <taxon>Tracheophyta</taxon>
        <taxon>Spermatophyta</taxon>
        <taxon>Magnoliopsida</taxon>
        <taxon>eudicotyledons</taxon>
        <taxon>Gunneridae</taxon>
        <taxon>Pentapetalae</taxon>
        <taxon>rosids</taxon>
        <taxon>fabids</taxon>
        <taxon>Rosales</taxon>
        <taxon>Rosaceae</taxon>
        <taxon>Amygdaloideae</taxon>
        <taxon>Maleae</taxon>
        <taxon>Malus</taxon>
    </lineage>
</organism>
<dbReference type="FunFam" id="1.10.1320.10:FF:000001">
    <property type="entry name" value="DNA-directed RNA polymerase"/>
    <property type="match status" value="1"/>
</dbReference>
<dbReference type="STRING" id="3750.A0A498HXE0"/>
<dbReference type="GO" id="GO:0034245">
    <property type="term" value="C:mitochondrial DNA-directed RNA polymerase complex"/>
    <property type="evidence" value="ECO:0007669"/>
    <property type="project" value="TreeGrafter"/>
</dbReference>
<evidence type="ECO:0000313" key="10">
    <source>
        <dbReference type="EMBL" id="RXH74227.1"/>
    </source>
</evidence>
<dbReference type="GO" id="GO:0003677">
    <property type="term" value="F:DNA binding"/>
    <property type="evidence" value="ECO:0007669"/>
    <property type="project" value="InterPro"/>
</dbReference>
<comment type="caution">
    <text evidence="10">The sequence shown here is derived from an EMBL/GenBank/DDBJ whole genome shotgun (WGS) entry which is preliminary data.</text>
</comment>
<dbReference type="AlphaFoldDB" id="A0A498HXE0"/>
<keyword evidence="5" id="KW-0548">Nucleotidyltransferase</keyword>
<dbReference type="InterPro" id="IPR043502">
    <property type="entry name" value="DNA/RNA_pol_sf"/>
</dbReference>
<evidence type="ECO:0000256" key="8">
    <source>
        <dbReference type="ARBA" id="ARBA00048552"/>
    </source>
</evidence>
<reference evidence="10 11" key="1">
    <citation type="submission" date="2018-10" db="EMBL/GenBank/DDBJ databases">
        <title>A high-quality apple genome assembly.</title>
        <authorList>
            <person name="Hu J."/>
        </authorList>
    </citation>
    <scope>NUCLEOTIDE SEQUENCE [LARGE SCALE GENOMIC DNA]</scope>
    <source>
        <strain evidence="11">cv. HFTH1</strain>
        <tissue evidence="10">Young leaf</tissue>
    </source>
</reference>
<name>A0A498HXE0_MALDO</name>
<keyword evidence="7" id="KW-0804">Transcription</keyword>
<dbReference type="SMART" id="SM01311">
    <property type="entry name" value="RPOL_N"/>
    <property type="match status" value="1"/>
</dbReference>
<dbReference type="Pfam" id="PF00940">
    <property type="entry name" value="RNA_pol"/>
    <property type="match status" value="1"/>
</dbReference>
<dbReference type="EC" id="2.7.7.6" evidence="2"/>
<dbReference type="InterPro" id="IPR029262">
    <property type="entry name" value="RPOL_N"/>
</dbReference>
<dbReference type="InterPro" id="IPR024075">
    <property type="entry name" value="DNA-dir_RNA_pol_helix_hairp_sf"/>
</dbReference>
<dbReference type="Gene3D" id="1.10.287.280">
    <property type="match status" value="1"/>
</dbReference>
<comment type="similarity">
    <text evidence="1">Belongs to the phage and mitochondrial RNA polymerase family.</text>
</comment>
<evidence type="ECO:0000313" key="11">
    <source>
        <dbReference type="Proteomes" id="UP000290289"/>
    </source>
</evidence>
<dbReference type="PANTHER" id="PTHR10102">
    <property type="entry name" value="DNA-DIRECTED RNA POLYMERASE, MITOCHONDRIAL"/>
    <property type="match status" value="1"/>
</dbReference>
<keyword evidence="11" id="KW-1185">Reference proteome</keyword>
<dbReference type="PANTHER" id="PTHR10102:SF1">
    <property type="entry name" value="DNA-DIRECTED RNA POLYMERASE 3, CHLOROPLASTIC"/>
    <property type="match status" value="1"/>
</dbReference>
<evidence type="ECO:0000256" key="1">
    <source>
        <dbReference type="ARBA" id="ARBA00009493"/>
    </source>
</evidence>
<keyword evidence="3" id="KW-0240">DNA-directed RNA polymerase</keyword>
<dbReference type="EMBL" id="RDQH01000341">
    <property type="protein sequence ID" value="RXH74227.1"/>
    <property type="molecule type" value="Genomic_DNA"/>
</dbReference>
<protein>
    <recommendedName>
        <fullName evidence="2">DNA-directed RNA polymerase</fullName>
        <ecNumber evidence="2">2.7.7.6</ecNumber>
    </recommendedName>
</protein>
<dbReference type="Gene3D" id="1.10.150.20">
    <property type="entry name" value="5' to 3' exonuclease, C-terminal subdomain"/>
    <property type="match status" value="1"/>
</dbReference>
<feature type="domain" description="DNA-directed RNA polymerase N-terminal" evidence="9">
    <location>
        <begin position="1"/>
        <end position="292"/>
    </location>
</feature>
<evidence type="ECO:0000256" key="3">
    <source>
        <dbReference type="ARBA" id="ARBA00022478"/>
    </source>
</evidence>